<dbReference type="EMBL" id="JAIRBC010000003">
    <property type="protein sequence ID" value="MCG2459686.1"/>
    <property type="molecule type" value="Genomic_DNA"/>
</dbReference>
<feature type="transmembrane region" description="Helical" evidence="6">
    <location>
        <begin position="359"/>
        <end position="380"/>
    </location>
</feature>
<keyword evidence="4 6" id="KW-1133">Transmembrane helix</keyword>
<evidence type="ECO:0000313" key="8">
    <source>
        <dbReference type="Proteomes" id="UP001200642"/>
    </source>
</evidence>
<evidence type="ECO:0000256" key="1">
    <source>
        <dbReference type="ARBA" id="ARBA00004651"/>
    </source>
</evidence>
<keyword evidence="3 6" id="KW-0812">Transmembrane</keyword>
<dbReference type="InterPro" id="IPR050833">
    <property type="entry name" value="Poly_Biosynth_Transport"/>
</dbReference>
<feature type="transmembrane region" description="Helical" evidence="6">
    <location>
        <begin position="328"/>
        <end position="347"/>
    </location>
</feature>
<feature type="transmembrane region" description="Helical" evidence="6">
    <location>
        <begin position="283"/>
        <end position="307"/>
    </location>
</feature>
<organism evidence="7 8">
    <name type="scientific">Cerina litoralis</name>
    <dbReference type="NCBI Taxonomy" id="2874477"/>
    <lineage>
        <taxon>Bacteria</taxon>
        <taxon>Pseudomonadati</taxon>
        <taxon>Bacteroidota</taxon>
        <taxon>Flavobacteriia</taxon>
        <taxon>Flavobacteriales</taxon>
        <taxon>Flavobacteriaceae</taxon>
        <taxon>Cerina</taxon>
    </lineage>
</organism>
<dbReference type="GO" id="GO:0005886">
    <property type="term" value="C:plasma membrane"/>
    <property type="evidence" value="ECO:0007669"/>
    <property type="project" value="UniProtKB-SubCell"/>
</dbReference>
<dbReference type="AlphaFoldDB" id="A0AAE3ETW3"/>
<evidence type="ECO:0000256" key="5">
    <source>
        <dbReference type="ARBA" id="ARBA00023136"/>
    </source>
</evidence>
<gene>
    <name evidence="7" type="ORF">K8352_02885</name>
</gene>
<evidence type="ECO:0000313" key="7">
    <source>
        <dbReference type="EMBL" id="MCG2459686.1"/>
    </source>
</evidence>
<name>A0AAE3ETW3_9FLAO</name>
<accession>A0AAE3ETW3</accession>
<comment type="caution">
    <text evidence="7">The sequence shown here is derived from an EMBL/GenBank/DDBJ whole genome shotgun (WGS) entry which is preliminary data.</text>
</comment>
<feature type="transmembrane region" description="Helical" evidence="6">
    <location>
        <begin position="244"/>
        <end position="263"/>
    </location>
</feature>
<feature type="transmembrane region" description="Helical" evidence="6">
    <location>
        <begin position="97"/>
        <end position="120"/>
    </location>
</feature>
<feature type="transmembrane region" description="Helical" evidence="6">
    <location>
        <begin position="140"/>
        <end position="161"/>
    </location>
</feature>
<evidence type="ECO:0000256" key="6">
    <source>
        <dbReference type="SAM" id="Phobius"/>
    </source>
</evidence>
<reference evidence="7" key="1">
    <citation type="submission" date="2023-02" db="EMBL/GenBank/DDBJ databases">
        <title>Genome of Flavobacteriaceae gen. nov. sp. strain F89.</title>
        <authorList>
            <person name="Wang Y."/>
        </authorList>
    </citation>
    <scope>NUCLEOTIDE SEQUENCE</scope>
    <source>
        <strain evidence="7">F89</strain>
    </source>
</reference>
<feature type="transmembrane region" description="Helical" evidence="6">
    <location>
        <begin position="198"/>
        <end position="223"/>
    </location>
</feature>
<protein>
    <submittedName>
        <fullName evidence="7">Oligosaccharide flippase family protein</fullName>
    </submittedName>
</protein>
<feature type="transmembrane region" description="Helical" evidence="6">
    <location>
        <begin position="392"/>
        <end position="412"/>
    </location>
</feature>
<feature type="transmembrane region" description="Helical" evidence="6">
    <location>
        <begin position="56"/>
        <end position="76"/>
    </location>
</feature>
<proteinExistence type="predicted"/>
<feature type="transmembrane region" description="Helical" evidence="6">
    <location>
        <begin position="173"/>
        <end position="192"/>
    </location>
</feature>
<comment type="subcellular location">
    <subcellularLocation>
        <location evidence="1">Cell membrane</location>
        <topology evidence="1">Multi-pass membrane protein</topology>
    </subcellularLocation>
</comment>
<dbReference type="InterPro" id="IPR002797">
    <property type="entry name" value="Polysacc_synth"/>
</dbReference>
<keyword evidence="2" id="KW-1003">Cell membrane</keyword>
<evidence type="ECO:0000256" key="3">
    <source>
        <dbReference type="ARBA" id="ARBA00022692"/>
    </source>
</evidence>
<evidence type="ECO:0000256" key="2">
    <source>
        <dbReference type="ARBA" id="ARBA00022475"/>
    </source>
</evidence>
<dbReference type="PANTHER" id="PTHR30250">
    <property type="entry name" value="PST FAMILY PREDICTED COLANIC ACID TRANSPORTER"/>
    <property type="match status" value="1"/>
</dbReference>
<keyword evidence="5 6" id="KW-0472">Membrane</keyword>
<dbReference type="PANTHER" id="PTHR30250:SF11">
    <property type="entry name" value="O-ANTIGEN TRANSPORTER-RELATED"/>
    <property type="match status" value="1"/>
</dbReference>
<dbReference type="Proteomes" id="UP001200642">
    <property type="component" value="Unassembled WGS sequence"/>
</dbReference>
<sequence>MPLIGVFQNFFNNGHERTVKAKKNILGLLFLKGTSIAISFLLVPLTIHYINPTQYGIWLTLGSIIGWFSYFDVGFGHGLRNKFAEALANSNAKEARIYVSTTYFSMSAIMGVVLVLFLAINPFLNWANILNADQNMSSELGVLALIVFVFFCIQFIFQLIGTIMTANHDPAKASLIQTLGSLISLIIIFILTKTTQGSLLYLGIVLSTVPVVVLGAATLWFFTASYKQYAPSIKFFRFQYIKDLLGLGIQFFIINISVLIMLNTDNIVITQLLGPEKVTVFNVTYKLFTMISMVYIIIGTPLWSAYTEAYTKGDFNWIKNTLKATQKVWGVLTGLTVIILIISPWFFELWLGDSVQVPFSLSIAMSTYVVGYIWMNIYTFLLNGLGKIRLQLYVSISAGIIYIPLVIILGKVWGLEGITYLSTFFFVTTGIIYSIQVKKLINNSAEGIWGR</sequence>
<keyword evidence="8" id="KW-1185">Reference proteome</keyword>
<feature type="transmembrane region" description="Helical" evidence="6">
    <location>
        <begin position="25"/>
        <end position="50"/>
    </location>
</feature>
<dbReference type="RefSeq" id="WP_317900832.1">
    <property type="nucleotide sequence ID" value="NZ_JAIRBC010000003.1"/>
</dbReference>
<evidence type="ECO:0000256" key="4">
    <source>
        <dbReference type="ARBA" id="ARBA00022989"/>
    </source>
</evidence>
<dbReference type="Pfam" id="PF01943">
    <property type="entry name" value="Polysacc_synt"/>
    <property type="match status" value="1"/>
</dbReference>
<feature type="transmembrane region" description="Helical" evidence="6">
    <location>
        <begin position="418"/>
        <end position="435"/>
    </location>
</feature>